<dbReference type="GO" id="GO:0004842">
    <property type="term" value="F:ubiquitin-protein transferase activity"/>
    <property type="evidence" value="ECO:0007669"/>
    <property type="project" value="InterPro"/>
</dbReference>
<accession>A0A1Y1HYQ9</accession>
<feature type="compositionally biased region" description="Basic and acidic residues" evidence="1">
    <location>
        <begin position="172"/>
        <end position="183"/>
    </location>
</feature>
<feature type="compositionally biased region" description="Basic and acidic residues" evidence="1">
    <location>
        <begin position="227"/>
        <end position="282"/>
    </location>
</feature>
<feature type="compositionally biased region" description="Basic and acidic residues" evidence="1">
    <location>
        <begin position="376"/>
        <end position="389"/>
    </location>
</feature>
<proteinExistence type="predicted"/>
<dbReference type="Pfam" id="PF04564">
    <property type="entry name" value="U-box"/>
    <property type="match status" value="1"/>
</dbReference>
<gene>
    <name evidence="3" type="ORF">KFL_001080050</name>
</gene>
<name>A0A1Y1HYQ9_KLENI</name>
<feature type="domain" description="U-box" evidence="2">
    <location>
        <begin position="704"/>
        <end position="779"/>
    </location>
</feature>
<dbReference type="GO" id="GO:0016567">
    <property type="term" value="P:protein ubiquitination"/>
    <property type="evidence" value="ECO:0007669"/>
    <property type="project" value="UniProtKB-UniPathway"/>
</dbReference>
<feature type="region of interest" description="Disordered" evidence="1">
    <location>
        <begin position="350"/>
        <end position="389"/>
    </location>
</feature>
<dbReference type="OrthoDB" id="10064100at2759"/>
<evidence type="ECO:0000313" key="4">
    <source>
        <dbReference type="Proteomes" id="UP000054558"/>
    </source>
</evidence>
<evidence type="ECO:0000313" key="3">
    <source>
        <dbReference type="EMBL" id="GAQ82329.1"/>
    </source>
</evidence>
<dbReference type="InterPro" id="IPR013083">
    <property type="entry name" value="Znf_RING/FYVE/PHD"/>
</dbReference>
<feature type="region of interest" description="Disordered" evidence="1">
    <location>
        <begin position="842"/>
        <end position="881"/>
    </location>
</feature>
<dbReference type="UniPathway" id="UPA00143"/>
<dbReference type="SUPFAM" id="SSF57850">
    <property type="entry name" value="RING/U-box"/>
    <property type="match status" value="1"/>
</dbReference>
<feature type="region of interest" description="Disordered" evidence="1">
    <location>
        <begin position="227"/>
        <end position="290"/>
    </location>
</feature>
<dbReference type="PANTHER" id="PTHR23315:SF7">
    <property type="entry name" value="U-BOX DOMAIN-CONTAINING PROTEIN 4"/>
    <property type="match status" value="1"/>
</dbReference>
<feature type="region of interest" description="Disordered" evidence="1">
    <location>
        <begin position="128"/>
        <end position="195"/>
    </location>
</feature>
<reference evidence="3 4" key="1">
    <citation type="journal article" date="2014" name="Nat. Commun.">
        <title>Klebsormidium flaccidum genome reveals primary factors for plant terrestrial adaptation.</title>
        <authorList>
            <person name="Hori K."/>
            <person name="Maruyama F."/>
            <person name="Fujisawa T."/>
            <person name="Togashi T."/>
            <person name="Yamamoto N."/>
            <person name="Seo M."/>
            <person name="Sato S."/>
            <person name="Yamada T."/>
            <person name="Mori H."/>
            <person name="Tajima N."/>
            <person name="Moriyama T."/>
            <person name="Ikeuchi M."/>
            <person name="Watanabe M."/>
            <person name="Wada H."/>
            <person name="Kobayashi K."/>
            <person name="Saito M."/>
            <person name="Masuda T."/>
            <person name="Sasaki-Sekimoto Y."/>
            <person name="Mashiguchi K."/>
            <person name="Awai K."/>
            <person name="Shimojima M."/>
            <person name="Masuda S."/>
            <person name="Iwai M."/>
            <person name="Nobusawa T."/>
            <person name="Narise T."/>
            <person name="Kondo S."/>
            <person name="Saito H."/>
            <person name="Sato R."/>
            <person name="Murakawa M."/>
            <person name="Ihara Y."/>
            <person name="Oshima-Yamada Y."/>
            <person name="Ohtaka K."/>
            <person name="Satoh M."/>
            <person name="Sonobe K."/>
            <person name="Ishii M."/>
            <person name="Ohtani R."/>
            <person name="Kanamori-Sato M."/>
            <person name="Honoki R."/>
            <person name="Miyazaki D."/>
            <person name="Mochizuki H."/>
            <person name="Umetsu J."/>
            <person name="Higashi K."/>
            <person name="Shibata D."/>
            <person name="Kamiya Y."/>
            <person name="Sato N."/>
            <person name="Nakamura Y."/>
            <person name="Tabata S."/>
            <person name="Ida S."/>
            <person name="Kurokawa K."/>
            <person name="Ohta H."/>
        </authorList>
    </citation>
    <scope>NUCLEOTIDE SEQUENCE [LARGE SCALE GENOMIC DNA]</scope>
    <source>
        <strain evidence="3 4">NIES-2285</strain>
    </source>
</reference>
<organism evidence="3 4">
    <name type="scientific">Klebsormidium nitens</name>
    <name type="common">Green alga</name>
    <name type="synonym">Ulothrix nitens</name>
    <dbReference type="NCBI Taxonomy" id="105231"/>
    <lineage>
        <taxon>Eukaryota</taxon>
        <taxon>Viridiplantae</taxon>
        <taxon>Streptophyta</taxon>
        <taxon>Klebsormidiophyceae</taxon>
        <taxon>Klebsormidiales</taxon>
        <taxon>Klebsormidiaceae</taxon>
        <taxon>Klebsormidium</taxon>
    </lineage>
</organism>
<dbReference type="STRING" id="105231.A0A1Y1HYQ9"/>
<feature type="compositionally biased region" description="Basic and acidic residues" evidence="1">
    <location>
        <begin position="933"/>
        <end position="945"/>
    </location>
</feature>
<keyword evidence="4" id="KW-1185">Reference proteome</keyword>
<dbReference type="CDD" id="cd16664">
    <property type="entry name" value="RING-Ubox_PUB"/>
    <property type="match status" value="1"/>
</dbReference>
<evidence type="ECO:0000259" key="2">
    <source>
        <dbReference type="PROSITE" id="PS51698"/>
    </source>
</evidence>
<feature type="region of interest" description="Disordered" evidence="1">
    <location>
        <begin position="916"/>
        <end position="946"/>
    </location>
</feature>
<dbReference type="InterPro" id="IPR045210">
    <property type="entry name" value="RING-Ubox_PUB"/>
</dbReference>
<dbReference type="EMBL" id="DF237057">
    <property type="protein sequence ID" value="GAQ82329.1"/>
    <property type="molecule type" value="Genomic_DNA"/>
</dbReference>
<dbReference type="PANTHER" id="PTHR23315">
    <property type="entry name" value="U BOX DOMAIN-CONTAINING"/>
    <property type="match status" value="1"/>
</dbReference>
<protein>
    <recommendedName>
        <fullName evidence="2">U-box domain-containing protein</fullName>
    </recommendedName>
</protein>
<feature type="compositionally biased region" description="Basic and acidic residues" evidence="1">
    <location>
        <begin position="128"/>
        <end position="140"/>
    </location>
</feature>
<dbReference type="PROSITE" id="PS51698">
    <property type="entry name" value="U_BOX"/>
    <property type="match status" value="1"/>
</dbReference>
<dbReference type="Gene3D" id="3.30.40.10">
    <property type="entry name" value="Zinc/RING finger domain, C3HC4 (zinc finger)"/>
    <property type="match status" value="1"/>
</dbReference>
<dbReference type="SMART" id="SM00504">
    <property type="entry name" value="Ubox"/>
    <property type="match status" value="1"/>
</dbReference>
<dbReference type="AlphaFoldDB" id="A0A1Y1HYQ9"/>
<dbReference type="Proteomes" id="UP000054558">
    <property type="component" value="Unassembled WGS sequence"/>
</dbReference>
<sequence>MVVQLAGRISALQSLILSLVEDNGQACPSEFLERLQEELEAAVTSINRCTRSNGYRERYFDDITIDLKDVNFRIVNWLGDMRAHMVSAGMLEGRDQPHHQSRALRILKEIRDSQERFEDFGSFADAEMKDSRGESADPNRKSVSGRKTSMDLRRVRRSIGGGSRQGSLSMEYRSRPNSIERSRNNSFSSEDSRRDYRPRSLWTESVLEEEARIDELRRRARAELGEMNREKGSGRRSSDDYYRQKGRDSRDYARGERRDSEEYYRERGRRESEEMYQREKRGGRQSLGEGHAILAPAEAVNFHDEVDRVLAALDNTGDMDRVIQQIIETQTLGEREREFLLGKSERLKKERAAEPKGPVFGDVGVGPWGGSDEDAETRANRARPAEDTEQQLLKDVEEARKLAREFRDGKKQYREVQEELLGSDLGYLPQTVKEEAAVAVVEITTALAVAESATIGSETGEQPWTYSPPRGGMDSIPEGSIGVQTPLVRKVSAALVAAGNDAPTRRMSSGGAQRPSIIPLDLPKAARLKRTRSNEPTTLEDDIAAALKAQQEVAGQAAEKQLVAAPGVIAIGQNGPVAIGAKGAGITGWPAGLLRTASIPPGPASRTNPEALLKDKQREEASVMEKVYTALKAVKIGELMKPEELLEGDGKRTSFCELPTGPRVLRKDTKEVKKEIVSFMDEINAALEKARSGPPPGSENLSREPPAEFICPLSGALMRDPVLLIETEHNYERVYIERWFARGHRVCPASGVAVHTTTTLRNHKLRGQILDWVKLEEISPRVELVQPRAEVPLSSTPRGTPEGVPRGTFEARGPPSSGASSTISMNGRHDDIILDLAPDGSVEAAQAEDGAQKIRAEQPVEPVTPAGVEGPGALPNGRGKESEIGHEVSEAGAQQEEKISGAEIVATGSAVEEIVAEEGKGEEPVTGAAGEAESSKEEQGAEAPKRLLTVTSRVKSAIEFFNSAAFVPPQAS</sequence>
<dbReference type="InterPro" id="IPR003613">
    <property type="entry name" value="Ubox_domain"/>
</dbReference>
<feature type="region of interest" description="Disordered" evidence="1">
    <location>
        <begin position="790"/>
        <end position="825"/>
    </location>
</feature>
<evidence type="ECO:0000256" key="1">
    <source>
        <dbReference type="SAM" id="MobiDB-lite"/>
    </source>
</evidence>